<reference evidence="5" key="2">
    <citation type="submission" date="2023-05" db="EMBL/GenBank/DDBJ databases">
        <authorList>
            <consortium name="Lawrence Berkeley National Laboratory"/>
            <person name="Steindorff A."/>
            <person name="Hensen N."/>
            <person name="Bonometti L."/>
            <person name="Westerberg I."/>
            <person name="Brannstrom I.O."/>
            <person name="Guillou S."/>
            <person name="Cros-Aarteil S."/>
            <person name="Calhoun S."/>
            <person name="Haridas S."/>
            <person name="Kuo A."/>
            <person name="Mondo S."/>
            <person name="Pangilinan J."/>
            <person name="Riley R."/>
            <person name="Labutti K."/>
            <person name="Andreopoulos B."/>
            <person name="Lipzen A."/>
            <person name="Chen C."/>
            <person name="Yanf M."/>
            <person name="Daum C."/>
            <person name="Ng V."/>
            <person name="Clum A."/>
            <person name="Ohm R."/>
            <person name="Martin F."/>
            <person name="Silar P."/>
            <person name="Natvig D."/>
            <person name="Lalanne C."/>
            <person name="Gautier V."/>
            <person name="Ament-Velasquez S.L."/>
            <person name="Kruys A."/>
            <person name="Hutchinson M.I."/>
            <person name="Powell A.J."/>
            <person name="Barry K."/>
            <person name="Miller A.N."/>
            <person name="Grigoriev I.V."/>
            <person name="Debuchy R."/>
            <person name="Gladieux P."/>
            <person name="Thoren M.H."/>
            <person name="Johannesson H."/>
        </authorList>
    </citation>
    <scope>NUCLEOTIDE SEQUENCE</scope>
    <source>
        <strain evidence="5">CBS 538.74</strain>
    </source>
</reference>
<evidence type="ECO:0000256" key="3">
    <source>
        <dbReference type="ARBA" id="ARBA00022679"/>
    </source>
</evidence>
<dbReference type="SUPFAM" id="SSF52777">
    <property type="entry name" value="CoA-dependent acyltransferases"/>
    <property type="match status" value="1"/>
</dbReference>
<sequence>MDKIFGRKPAPREPVPGDRVVPLHFFENSLLVQGNNMAVSLVIDHVLDPEALRQSLEGLVKREGWQRLGGRLRKNASGEIEWHIPSEFTSERPAINFVHVDHGIPAASHPAASRIPQPSTRPSVVADPDDLADLAWEAGYKPNGINDYLTSDLPVLGLRVHSFTDKTVLVLHWQHVAFDALGMQHVVEGWNAMLWGNETDIPTPCGLDSDPFDPLARGARGALPATEAHLLADRRVGIVGMARWALGYGVDMLVRAKENRMVCIPETYWRRQLQKALQELRAEAVEKGEDPSKVFLTEGDILTAWTMRCVVGPMGMDPNRTVAGSIAMSLRKAFEGDLIPPAAEHPYVGNAFGWANVLVTAGDMTSKPLSWLARQVRRAINEQGTRSQHEAYYDMVRTSGTGLPIVIFGDGGMYQIGFSNWTKAGLFNLDFSPACKAKIDKPCRPSYVQENHGPVKGQWAKFQEQLDRGFEAGI</sequence>
<name>A0AAN6ZT62_9PEZI</name>
<evidence type="ECO:0000313" key="6">
    <source>
        <dbReference type="Proteomes" id="UP001302745"/>
    </source>
</evidence>
<dbReference type="InterPro" id="IPR023213">
    <property type="entry name" value="CAT-like_dom_sf"/>
</dbReference>
<evidence type="ECO:0000313" key="5">
    <source>
        <dbReference type="EMBL" id="KAK4150965.1"/>
    </source>
</evidence>
<accession>A0AAN6ZT62</accession>
<dbReference type="AlphaFoldDB" id="A0AAN6ZT62"/>
<comment type="similarity">
    <text evidence="2">Belongs to the plant acyltransferase family.</text>
</comment>
<protein>
    <submittedName>
        <fullName evidence="5">Uncharacterized protein</fullName>
    </submittedName>
</protein>
<organism evidence="5 6">
    <name type="scientific">Chaetomidium leptoderma</name>
    <dbReference type="NCBI Taxonomy" id="669021"/>
    <lineage>
        <taxon>Eukaryota</taxon>
        <taxon>Fungi</taxon>
        <taxon>Dikarya</taxon>
        <taxon>Ascomycota</taxon>
        <taxon>Pezizomycotina</taxon>
        <taxon>Sordariomycetes</taxon>
        <taxon>Sordariomycetidae</taxon>
        <taxon>Sordariales</taxon>
        <taxon>Chaetomiaceae</taxon>
        <taxon>Chaetomidium</taxon>
    </lineage>
</organism>
<dbReference type="Pfam" id="PF02458">
    <property type="entry name" value="Transferase"/>
    <property type="match status" value="1"/>
</dbReference>
<evidence type="ECO:0000256" key="4">
    <source>
        <dbReference type="ARBA" id="ARBA00023315"/>
    </source>
</evidence>
<dbReference type="GO" id="GO:0016746">
    <property type="term" value="F:acyltransferase activity"/>
    <property type="evidence" value="ECO:0007669"/>
    <property type="project" value="UniProtKB-KW"/>
</dbReference>
<dbReference type="PANTHER" id="PTHR31896:SF69">
    <property type="entry name" value="FAMILY REGULATORY PROTEIN, PUTATIVE (AFU_ORTHOLOGUE AFUA_3G14730)-RELATED"/>
    <property type="match status" value="1"/>
</dbReference>
<evidence type="ECO:0000256" key="2">
    <source>
        <dbReference type="ARBA" id="ARBA00009861"/>
    </source>
</evidence>
<dbReference type="Gene3D" id="3.30.559.10">
    <property type="entry name" value="Chloramphenicol acetyltransferase-like domain"/>
    <property type="match status" value="2"/>
</dbReference>
<dbReference type="Proteomes" id="UP001302745">
    <property type="component" value="Unassembled WGS sequence"/>
</dbReference>
<comment type="pathway">
    <text evidence="1">Secondary metabolite biosynthesis.</text>
</comment>
<keyword evidence="4" id="KW-0012">Acyltransferase</keyword>
<gene>
    <name evidence="5" type="ORF">C8A00DRAFT_36388</name>
</gene>
<proteinExistence type="inferred from homology"/>
<comment type="caution">
    <text evidence="5">The sequence shown here is derived from an EMBL/GenBank/DDBJ whole genome shotgun (WGS) entry which is preliminary data.</text>
</comment>
<dbReference type="EMBL" id="MU857040">
    <property type="protein sequence ID" value="KAK4150965.1"/>
    <property type="molecule type" value="Genomic_DNA"/>
</dbReference>
<dbReference type="InterPro" id="IPR051283">
    <property type="entry name" value="Sec_Metabolite_Acyltrans"/>
</dbReference>
<reference evidence="5" key="1">
    <citation type="journal article" date="2023" name="Mol. Phylogenet. Evol.">
        <title>Genome-scale phylogeny and comparative genomics of the fungal order Sordariales.</title>
        <authorList>
            <person name="Hensen N."/>
            <person name="Bonometti L."/>
            <person name="Westerberg I."/>
            <person name="Brannstrom I.O."/>
            <person name="Guillou S."/>
            <person name="Cros-Aarteil S."/>
            <person name="Calhoun S."/>
            <person name="Haridas S."/>
            <person name="Kuo A."/>
            <person name="Mondo S."/>
            <person name="Pangilinan J."/>
            <person name="Riley R."/>
            <person name="LaButti K."/>
            <person name="Andreopoulos B."/>
            <person name="Lipzen A."/>
            <person name="Chen C."/>
            <person name="Yan M."/>
            <person name="Daum C."/>
            <person name="Ng V."/>
            <person name="Clum A."/>
            <person name="Steindorff A."/>
            <person name="Ohm R.A."/>
            <person name="Martin F."/>
            <person name="Silar P."/>
            <person name="Natvig D.O."/>
            <person name="Lalanne C."/>
            <person name="Gautier V."/>
            <person name="Ament-Velasquez S.L."/>
            <person name="Kruys A."/>
            <person name="Hutchinson M.I."/>
            <person name="Powell A.J."/>
            <person name="Barry K."/>
            <person name="Miller A.N."/>
            <person name="Grigoriev I.V."/>
            <person name="Debuchy R."/>
            <person name="Gladieux P."/>
            <person name="Hiltunen Thoren M."/>
            <person name="Johannesson H."/>
        </authorList>
    </citation>
    <scope>NUCLEOTIDE SEQUENCE</scope>
    <source>
        <strain evidence="5">CBS 538.74</strain>
    </source>
</reference>
<evidence type="ECO:0000256" key="1">
    <source>
        <dbReference type="ARBA" id="ARBA00005179"/>
    </source>
</evidence>
<dbReference type="PANTHER" id="PTHR31896">
    <property type="entry name" value="FAMILY REGULATORY PROTEIN, PUTATIVE (AFU_ORTHOLOGUE AFUA_3G14730)-RELATED"/>
    <property type="match status" value="1"/>
</dbReference>
<keyword evidence="6" id="KW-1185">Reference proteome</keyword>
<keyword evidence="3" id="KW-0808">Transferase</keyword>